<reference evidence="2 3" key="1">
    <citation type="submission" date="2015-12" db="EMBL/GenBank/DDBJ databases">
        <title>Genome sequence of Oceanibaculum pacificum MCCC 1A02656.</title>
        <authorList>
            <person name="Lu L."/>
            <person name="Lai Q."/>
            <person name="Shao Z."/>
            <person name="Qian P."/>
        </authorList>
    </citation>
    <scope>NUCLEOTIDE SEQUENCE [LARGE SCALE GENOMIC DNA]</scope>
    <source>
        <strain evidence="2 3">MCCC 1A02656</strain>
    </source>
</reference>
<dbReference type="STRING" id="580166.AUP43_05200"/>
<evidence type="ECO:0000313" key="2">
    <source>
        <dbReference type="EMBL" id="KZD12203.1"/>
    </source>
</evidence>
<dbReference type="InterPro" id="IPR029063">
    <property type="entry name" value="SAM-dependent_MTases_sf"/>
</dbReference>
<feature type="domain" description="Methyltransferase FkbM" evidence="1">
    <location>
        <begin position="210"/>
        <end position="364"/>
    </location>
</feature>
<dbReference type="Proteomes" id="UP000076400">
    <property type="component" value="Unassembled WGS sequence"/>
</dbReference>
<gene>
    <name evidence="2" type="ORF">AUP43_05200</name>
</gene>
<dbReference type="NCBIfam" id="TIGR01444">
    <property type="entry name" value="fkbM_fam"/>
    <property type="match status" value="1"/>
</dbReference>
<dbReference type="InterPro" id="IPR006342">
    <property type="entry name" value="FkbM_mtfrase"/>
</dbReference>
<dbReference type="EMBL" id="LPXN01000046">
    <property type="protein sequence ID" value="KZD12203.1"/>
    <property type="molecule type" value="Genomic_DNA"/>
</dbReference>
<dbReference type="Gene3D" id="3.40.50.150">
    <property type="entry name" value="Vaccinia Virus protein VP39"/>
    <property type="match status" value="1"/>
</dbReference>
<comment type="caution">
    <text evidence="2">The sequence shown here is derived from an EMBL/GenBank/DDBJ whole genome shotgun (WGS) entry which is preliminary data.</text>
</comment>
<organism evidence="2 3">
    <name type="scientific">Oceanibaculum pacificum</name>
    <dbReference type="NCBI Taxonomy" id="580166"/>
    <lineage>
        <taxon>Bacteria</taxon>
        <taxon>Pseudomonadati</taxon>
        <taxon>Pseudomonadota</taxon>
        <taxon>Alphaproteobacteria</taxon>
        <taxon>Rhodospirillales</taxon>
        <taxon>Oceanibaculaceae</taxon>
        <taxon>Oceanibaculum</taxon>
    </lineage>
</organism>
<accession>A0A154WF94</accession>
<name>A0A154WF94_9PROT</name>
<sequence length="390" mass="41977">MFRPLASLRDMRGLWPLVDTAIAARAAEFAGRSAAEALAAASGVVLYGAGDFARAVLDAWRDQAVPVRYLVDGNAGKWGSDWQGHPVVSPDKLAADGSRPLVVVAAMDTRGIGPRLEALGVPCLFAERDGSVGFLPGSLLARRRQACDAVFDSLADDRSRFAFLSVVLARLFQDFHFPMRGNLFTDRCATYPQYFPDDILRLGEGECFIDCGAFDGDSLTGFAAEAGRLGLSTWSALGIEADPANAARARANLAALGLGDIAIHEAILGTGREGVGSLHLHNCQGGRIEGSEHSTALDDILADRRPTFIKMDIEGAELPALAGARATIARHRPKLAICTYHTTADLIEIPLFLADNFPFYDLYLRHHRGGSLWETVCYALPRRTGESHDA</sequence>
<evidence type="ECO:0000259" key="1">
    <source>
        <dbReference type="Pfam" id="PF05050"/>
    </source>
</evidence>
<dbReference type="Pfam" id="PF05050">
    <property type="entry name" value="Methyltransf_21"/>
    <property type="match status" value="1"/>
</dbReference>
<dbReference type="AlphaFoldDB" id="A0A154WF94"/>
<protein>
    <recommendedName>
        <fullName evidence="1">Methyltransferase FkbM domain-containing protein</fullName>
    </recommendedName>
</protein>
<evidence type="ECO:0000313" key="3">
    <source>
        <dbReference type="Proteomes" id="UP000076400"/>
    </source>
</evidence>
<keyword evidence="3" id="KW-1185">Reference proteome</keyword>
<proteinExistence type="predicted"/>
<dbReference type="SUPFAM" id="SSF53335">
    <property type="entry name" value="S-adenosyl-L-methionine-dependent methyltransferases"/>
    <property type="match status" value="1"/>
</dbReference>